<evidence type="ECO:0000313" key="1">
    <source>
        <dbReference type="EMBL" id="NJR78082.1"/>
    </source>
</evidence>
<dbReference type="EMBL" id="JAAVJH010000003">
    <property type="protein sequence ID" value="NJR78082.1"/>
    <property type="molecule type" value="Genomic_DNA"/>
</dbReference>
<evidence type="ECO:0000313" key="2">
    <source>
        <dbReference type="Proteomes" id="UP000732399"/>
    </source>
</evidence>
<dbReference type="RefSeq" id="WP_168133623.1">
    <property type="nucleotide sequence ID" value="NZ_JAAVJH010000003.1"/>
</dbReference>
<sequence length="49" mass="5440">MILPAACDRGSVSRLKELGLVREQLGFLVLTPTGVERRRRCSPYLPLTA</sequence>
<organism evidence="1 2">
    <name type="scientific">Sphingomonas corticis</name>
    <dbReference type="NCBI Taxonomy" id="2722791"/>
    <lineage>
        <taxon>Bacteria</taxon>
        <taxon>Pseudomonadati</taxon>
        <taxon>Pseudomonadota</taxon>
        <taxon>Alphaproteobacteria</taxon>
        <taxon>Sphingomonadales</taxon>
        <taxon>Sphingomonadaceae</taxon>
        <taxon>Sphingomonas</taxon>
    </lineage>
</organism>
<dbReference type="Proteomes" id="UP000732399">
    <property type="component" value="Unassembled WGS sequence"/>
</dbReference>
<proteinExistence type="predicted"/>
<reference evidence="1 2" key="1">
    <citation type="submission" date="2020-03" db="EMBL/GenBank/DDBJ databases">
        <authorList>
            <person name="Wang L."/>
            <person name="He N."/>
            <person name="Li Y."/>
            <person name="Fang Y."/>
            <person name="Zhang F."/>
        </authorList>
    </citation>
    <scope>NUCLEOTIDE SEQUENCE [LARGE SCALE GENOMIC DNA]</scope>
    <source>
        <strain evidence="1 2">36D10-4-7</strain>
    </source>
</reference>
<comment type="caution">
    <text evidence="1">The sequence shown here is derived from an EMBL/GenBank/DDBJ whole genome shotgun (WGS) entry which is preliminary data.</text>
</comment>
<name>A0ABX1CNZ1_9SPHN</name>
<accession>A0ABX1CNZ1</accession>
<protein>
    <submittedName>
        <fullName evidence="1">Uncharacterized protein</fullName>
    </submittedName>
</protein>
<gene>
    <name evidence="1" type="ORF">HBH26_05555</name>
</gene>
<keyword evidence="2" id="KW-1185">Reference proteome</keyword>